<dbReference type="Proteomes" id="UP000612899">
    <property type="component" value="Unassembled WGS sequence"/>
</dbReference>
<accession>A0A8J3QFR1</accession>
<dbReference type="SFLD" id="SFLDG01020">
    <property type="entry name" value="Terpene_Cyclase_Like_2"/>
    <property type="match status" value="1"/>
</dbReference>
<sequence length="308" mass="34512">MTIHLGSLEAIEGLDAPCRRHPFEPRLHDALAPDSGARFAAMASRALPESDLATAVLFGQWIGWFADFDDQRDDGPLGSDTARLNRRYRDLLATVDRSPTQRYPRGGDEAFAGLWRQTAPRVGPQWTHRFRIGLREHWRGSLIEAANRQSSRVPTPAEFVQLRRITNGAMVLLLPEAMLRVDVPWRLAQSPAWRALVDACNDVVGWCNDLASVQRESARGDIHNFVLVIAHALGVSRASAAARVRERIARRMLDMHHAARFLPSTFDSLGLDRRTACDVSRVAVTFLATPRGHLEWLRESSRYAQKAA</sequence>
<keyword evidence="3" id="KW-1185">Reference proteome</keyword>
<evidence type="ECO:0000313" key="3">
    <source>
        <dbReference type="Proteomes" id="UP000612899"/>
    </source>
</evidence>
<dbReference type="InterPro" id="IPR034686">
    <property type="entry name" value="Terpene_cyclase-like_2"/>
</dbReference>
<proteinExistence type="predicted"/>
<reference evidence="2" key="1">
    <citation type="submission" date="2021-01" db="EMBL/GenBank/DDBJ databases">
        <title>Whole genome shotgun sequence of Rhizocola hellebori NBRC 109834.</title>
        <authorList>
            <person name="Komaki H."/>
            <person name="Tamura T."/>
        </authorList>
    </citation>
    <scope>NUCLEOTIDE SEQUENCE</scope>
    <source>
        <strain evidence="2">NBRC 109834</strain>
    </source>
</reference>
<evidence type="ECO:0008006" key="4">
    <source>
        <dbReference type="Google" id="ProtNLM"/>
    </source>
</evidence>
<dbReference type="GO" id="GO:0010333">
    <property type="term" value="F:terpene synthase activity"/>
    <property type="evidence" value="ECO:0007669"/>
    <property type="project" value="InterPro"/>
</dbReference>
<dbReference type="SUPFAM" id="SSF48576">
    <property type="entry name" value="Terpenoid synthases"/>
    <property type="match status" value="1"/>
</dbReference>
<evidence type="ECO:0000256" key="1">
    <source>
        <dbReference type="ARBA" id="ARBA00023239"/>
    </source>
</evidence>
<gene>
    <name evidence="2" type="ORF">Rhe02_82060</name>
</gene>
<dbReference type="AlphaFoldDB" id="A0A8J3QFR1"/>
<organism evidence="2 3">
    <name type="scientific">Rhizocola hellebori</name>
    <dbReference type="NCBI Taxonomy" id="1392758"/>
    <lineage>
        <taxon>Bacteria</taxon>
        <taxon>Bacillati</taxon>
        <taxon>Actinomycetota</taxon>
        <taxon>Actinomycetes</taxon>
        <taxon>Micromonosporales</taxon>
        <taxon>Micromonosporaceae</taxon>
        <taxon>Rhizocola</taxon>
    </lineage>
</organism>
<keyword evidence="1" id="KW-0456">Lyase</keyword>
<dbReference type="Pfam" id="PF19086">
    <property type="entry name" value="Terpene_syn_C_2"/>
    <property type="match status" value="1"/>
</dbReference>
<dbReference type="EMBL" id="BONY01000085">
    <property type="protein sequence ID" value="GIH10139.1"/>
    <property type="molecule type" value="Genomic_DNA"/>
</dbReference>
<name>A0A8J3QFR1_9ACTN</name>
<protein>
    <recommendedName>
        <fullName evidence="4">Terpene synthase</fullName>
    </recommendedName>
</protein>
<comment type="caution">
    <text evidence="2">The sequence shown here is derived from an EMBL/GenBank/DDBJ whole genome shotgun (WGS) entry which is preliminary data.</text>
</comment>
<dbReference type="SFLD" id="SFLDS00005">
    <property type="entry name" value="Isoprenoid_Synthase_Type_I"/>
    <property type="match status" value="1"/>
</dbReference>
<dbReference type="RefSeq" id="WP_203913856.1">
    <property type="nucleotide sequence ID" value="NZ_BONY01000085.1"/>
</dbReference>
<dbReference type="InterPro" id="IPR008949">
    <property type="entry name" value="Isoprenoid_synthase_dom_sf"/>
</dbReference>
<evidence type="ECO:0000313" key="2">
    <source>
        <dbReference type="EMBL" id="GIH10139.1"/>
    </source>
</evidence>
<dbReference type="Gene3D" id="1.10.600.10">
    <property type="entry name" value="Farnesyl Diphosphate Synthase"/>
    <property type="match status" value="1"/>
</dbReference>